<dbReference type="Gene3D" id="1.10.10.10">
    <property type="entry name" value="Winged helix-like DNA-binding domain superfamily/Winged helix DNA-binding domain"/>
    <property type="match status" value="1"/>
</dbReference>
<dbReference type="PRINTS" id="PR00035">
    <property type="entry name" value="HTHGNTR"/>
</dbReference>
<dbReference type="PANTHER" id="PTHR43537">
    <property type="entry name" value="TRANSCRIPTIONAL REGULATOR, GNTR FAMILY"/>
    <property type="match status" value="1"/>
</dbReference>
<dbReference type="InterPro" id="IPR036388">
    <property type="entry name" value="WH-like_DNA-bd_sf"/>
</dbReference>
<sequence length="235" mass="26502">MLLKAVRSQRRFEQVAEQISKIIQKGKLKPGMRLPPERELALQLEVSRPTVREAMIALEISGLVEVRVGSGIYVLDTSSPNLKMCKNSVDIGPGPLELIEARKEIEGAIAELAAQRIDTGCLEQLEQAIDKMVHENKIGADGDREFHLLVAKASGNSVLETITVFLWDQQQNSPMWTKLIERMKEKKLHTAILDDHQCLLDSLRQKDSKGAKAIMRNHLNHARDIYFDLMGEEEN</sequence>
<feature type="domain" description="HTH gntR-type" evidence="4">
    <location>
        <begin position="9"/>
        <end position="77"/>
    </location>
</feature>
<evidence type="ECO:0000256" key="2">
    <source>
        <dbReference type="ARBA" id="ARBA00023125"/>
    </source>
</evidence>
<dbReference type="PROSITE" id="PS50949">
    <property type="entry name" value="HTH_GNTR"/>
    <property type="match status" value="1"/>
</dbReference>
<keyword evidence="1" id="KW-0805">Transcription regulation</keyword>
<keyword evidence="2" id="KW-0238">DNA-binding</keyword>
<dbReference type="SMART" id="SM00895">
    <property type="entry name" value="FCD"/>
    <property type="match status" value="1"/>
</dbReference>
<evidence type="ECO:0000313" key="5">
    <source>
        <dbReference type="EMBL" id="SUZ93681.1"/>
    </source>
</evidence>
<protein>
    <recommendedName>
        <fullName evidence="4">HTH gntR-type domain-containing protein</fullName>
    </recommendedName>
</protein>
<dbReference type="GO" id="GO:0003700">
    <property type="term" value="F:DNA-binding transcription factor activity"/>
    <property type="evidence" value="ECO:0007669"/>
    <property type="project" value="InterPro"/>
</dbReference>
<dbReference type="InterPro" id="IPR000524">
    <property type="entry name" value="Tscrpt_reg_HTH_GntR"/>
</dbReference>
<dbReference type="SUPFAM" id="SSF46785">
    <property type="entry name" value="Winged helix' DNA-binding domain"/>
    <property type="match status" value="1"/>
</dbReference>
<dbReference type="InterPro" id="IPR011711">
    <property type="entry name" value="GntR_C"/>
</dbReference>
<name>A0A381RRB1_9ZZZZ</name>
<keyword evidence="3" id="KW-0804">Transcription</keyword>
<dbReference type="InterPro" id="IPR008920">
    <property type="entry name" value="TF_FadR/GntR_C"/>
</dbReference>
<dbReference type="Pfam" id="PF00392">
    <property type="entry name" value="GntR"/>
    <property type="match status" value="1"/>
</dbReference>
<evidence type="ECO:0000256" key="1">
    <source>
        <dbReference type="ARBA" id="ARBA00023015"/>
    </source>
</evidence>
<dbReference type="SMART" id="SM00345">
    <property type="entry name" value="HTH_GNTR"/>
    <property type="match status" value="1"/>
</dbReference>
<evidence type="ECO:0000256" key="3">
    <source>
        <dbReference type="ARBA" id="ARBA00023163"/>
    </source>
</evidence>
<dbReference type="Gene3D" id="1.20.120.530">
    <property type="entry name" value="GntR ligand-binding domain-like"/>
    <property type="match status" value="1"/>
</dbReference>
<gene>
    <name evidence="5" type="ORF">METZ01_LOCUS46535</name>
</gene>
<dbReference type="PANTHER" id="PTHR43537:SF5">
    <property type="entry name" value="UXU OPERON TRANSCRIPTIONAL REGULATOR"/>
    <property type="match status" value="1"/>
</dbReference>
<proteinExistence type="predicted"/>
<dbReference type="EMBL" id="UINC01002167">
    <property type="protein sequence ID" value="SUZ93681.1"/>
    <property type="molecule type" value="Genomic_DNA"/>
</dbReference>
<reference evidence="5" key="1">
    <citation type="submission" date="2018-05" db="EMBL/GenBank/DDBJ databases">
        <authorList>
            <person name="Lanie J.A."/>
            <person name="Ng W.-L."/>
            <person name="Kazmierczak K.M."/>
            <person name="Andrzejewski T.M."/>
            <person name="Davidsen T.M."/>
            <person name="Wayne K.J."/>
            <person name="Tettelin H."/>
            <person name="Glass J.I."/>
            <person name="Rusch D."/>
            <person name="Podicherti R."/>
            <person name="Tsui H.-C.T."/>
            <person name="Winkler M.E."/>
        </authorList>
    </citation>
    <scope>NUCLEOTIDE SEQUENCE</scope>
</reference>
<evidence type="ECO:0000259" key="4">
    <source>
        <dbReference type="PROSITE" id="PS50949"/>
    </source>
</evidence>
<dbReference type="SUPFAM" id="SSF48008">
    <property type="entry name" value="GntR ligand-binding domain-like"/>
    <property type="match status" value="1"/>
</dbReference>
<dbReference type="GO" id="GO:0003677">
    <property type="term" value="F:DNA binding"/>
    <property type="evidence" value="ECO:0007669"/>
    <property type="project" value="UniProtKB-KW"/>
</dbReference>
<dbReference type="Pfam" id="PF07729">
    <property type="entry name" value="FCD"/>
    <property type="match status" value="1"/>
</dbReference>
<accession>A0A381RRB1</accession>
<organism evidence="5">
    <name type="scientific">marine metagenome</name>
    <dbReference type="NCBI Taxonomy" id="408172"/>
    <lineage>
        <taxon>unclassified sequences</taxon>
        <taxon>metagenomes</taxon>
        <taxon>ecological metagenomes</taxon>
    </lineage>
</organism>
<dbReference type="CDD" id="cd07377">
    <property type="entry name" value="WHTH_GntR"/>
    <property type="match status" value="1"/>
</dbReference>
<dbReference type="InterPro" id="IPR036390">
    <property type="entry name" value="WH_DNA-bd_sf"/>
</dbReference>
<dbReference type="AlphaFoldDB" id="A0A381RRB1"/>